<keyword evidence="3" id="KW-0233">DNA recombination</keyword>
<dbReference type="Gene3D" id="1.10.443.10">
    <property type="entry name" value="Intergrase catalytic core"/>
    <property type="match status" value="1"/>
</dbReference>
<dbReference type="GO" id="GO:0003677">
    <property type="term" value="F:DNA binding"/>
    <property type="evidence" value="ECO:0007669"/>
    <property type="project" value="UniProtKB-UniRule"/>
</dbReference>
<keyword evidence="2 4" id="KW-0238">DNA-binding</keyword>
<dbReference type="InterPro" id="IPR026870">
    <property type="entry name" value="Zinc_ribbon_dom"/>
</dbReference>
<dbReference type="InterPro" id="IPR044068">
    <property type="entry name" value="CB"/>
</dbReference>
<dbReference type="InterPro" id="IPR010998">
    <property type="entry name" value="Integrase_recombinase_N"/>
</dbReference>
<evidence type="ECO:0000256" key="4">
    <source>
        <dbReference type="PROSITE-ProRule" id="PRU01248"/>
    </source>
</evidence>
<protein>
    <submittedName>
        <fullName evidence="7">Zinc-ribbon domain-containing protein</fullName>
    </submittedName>
</protein>
<comment type="caution">
    <text evidence="7">The sequence shown here is derived from an EMBL/GenBank/DDBJ whole genome shotgun (WGS) entry which is preliminary data.</text>
</comment>
<dbReference type="InterPro" id="IPR011010">
    <property type="entry name" value="DNA_brk_join_enz"/>
</dbReference>
<dbReference type="GO" id="GO:0015074">
    <property type="term" value="P:DNA integration"/>
    <property type="evidence" value="ECO:0007669"/>
    <property type="project" value="UniProtKB-KW"/>
</dbReference>
<dbReference type="PROSITE" id="PS51898">
    <property type="entry name" value="TYR_RECOMBINASE"/>
    <property type="match status" value="1"/>
</dbReference>
<dbReference type="Pfam" id="PF00589">
    <property type="entry name" value="Phage_integrase"/>
    <property type="match status" value="1"/>
</dbReference>
<gene>
    <name evidence="7" type="ORF">ENO04_06255</name>
</gene>
<evidence type="ECO:0000313" key="7">
    <source>
        <dbReference type="EMBL" id="HDS11194.1"/>
    </source>
</evidence>
<dbReference type="Pfam" id="PF13240">
    <property type="entry name" value="Zn_Ribbon_1"/>
    <property type="match status" value="1"/>
</dbReference>
<evidence type="ECO:0000256" key="1">
    <source>
        <dbReference type="ARBA" id="ARBA00022908"/>
    </source>
</evidence>
<organism evidence="7">
    <name type="scientific">Fervidicoccus fontis</name>
    <dbReference type="NCBI Taxonomy" id="683846"/>
    <lineage>
        <taxon>Archaea</taxon>
        <taxon>Thermoproteota</taxon>
        <taxon>Thermoprotei</taxon>
        <taxon>Fervidicoccales</taxon>
        <taxon>Fervidicoccaceae</taxon>
        <taxon>Fervidicoccus</taxon>
    </lineage>
</organism>
<evidence type="ECO:0000259" key="5">
    <source>
        <dbReference type="PROSITE" id="PS51898"/>
    </source>
</evidence>
<dbReference type="InterPro" id="IPR002104">
    <property type="entry name" value="Integrase_catalytic"/>
</dbReference>
<accession>A0A7C1E5E8</accession>
<feature type="domain" description="Core-binding (CB)" evidence="6">
    <location>
        <begin position="13"/>
        <end position="102"/>
    </location>
</feature>
<dbReference type="PROSITE" id="PS51900">
    <property type="entry name" value="CB"/>
    <property type="match status" value="1"/>
</dbReference>
<dbReference type="GO" id="GO:0006310">
    <property type="term" value="P:DNA recombination"/>
    <property type="evidence" value="ECO:0007669"/>
    <property type="project" value="UniProtKB-KW"/>
</dbReference>
<dbReference type="AlphaFoldDB" id="A0A7C1E5E8"/>
<evidence type="ECO:0000256" key="3">
    <source>
        <dbReference type="ARBA" id="ARBA00023172"/>
    </source>
</evidence>
<dbReference type="PANTHER" id="PTHR30349:SF41">
    <property type="entry name" value="INTEGRASE_RECOMBINASE PROTEIN MJ0367-RELATED"/>
    <property type="match status" value="1"/>
</dbReference>
<proteinExistence type="predicted"/>
<keyword evidence="1" id="KW-0229">DNA integration</keyword>
<dbReference type="SUPFAM" id="SSF56349">
    <property type="entry name" value="DNA breaking-rejoining enzymes"/>
    <property type="match status" value="1"/>
</dbReference>
<reference evidence="7" key="1">
    <citation type="journal article" date="2020" name="mSystems">
        <title>Genome- and Community-Level Interaction Insights into Carbon Utilization and Element Cycling Functions of Hydrothermarchaeota in Hydrothermal Sediment.</title>
        <authorList>
            <person name="Zhou Z."/>
            <person name="Liu Y."/>
            <person name="Xu W."/>
            <person name="Pan J."/>
            <person name="Luo Z.H."/>
            <person name="Li M."/>
        </authorList>
    </citation>
    <scope>NUCLEOTIDE SEQUENCE [LARGE SCALE GENOMIC DNA]</scope>
    <source>
        <strain evidence="7">SpSt-123</strain>
    </source>
</reference>
<name>A0A7C1E5E8_9CREN</name>
<evidence type="ECO:0000256" key="2">
    <source>
        <dbReference type="ARBA" id="ARBA00023125"/>
    </source>
</evidence>
<dbReference type="Gene3D" id="1.10.150.130">
    <property type="match status" value="1"/>
</dbReference>
<dbReference type="PANTHER" id="PTHR30349">
    <property type="entry name" value="PHAGE INTEGRASE-RELATED"/>
    <property type="match status" value="1"/>
</dbReference>
<dbReference type="InterPro" id="IPR050090">
    <property type="entry name" value="Tyrosine_recombinase_XerCD"/>
</dbReference>
<dbReference type="InterPro" id="IPR013762">
    <property type="entry name" value="Integrase-like_cat_sf"/>
</dbReference>
<feature type="domain" description="Tyr recombinase" evidence="5">
    <location>
        <begin position="117"/>
        <end position="284"/>
    </location>
</feature>
<dbReference type="EMBL" id="DSDY01000187">
    <property type="protein sequence ID" value="HDS11194.1"/>
    <property type="molecule type" value="Genomic_DNA"/>
</dbReference>
<evidence type="ECO:0000259" key="6">
    <source>
        <dbReference type="PROSITE" id="PS51900"/>
    </source>
</evidence>
<dbReference type="CDD" id="cd00397">
    <property type="entry name" value="DNA_BRE_C"/>
    <property type="match status" value="1"/>
</dbReference>
<sequence length="363" mass="41621">MKLPPPPANIAEKTVLDAFEDFRATLMSLGYNEKSIKSYYMAVKNFAMFSGNPRIADITQIDIQKWITASLSNVKNSEKRKKRMNTFHYYTLFVRKFLQWTGRKDLVVPIVRKTPFSEPHVLGENELEALNQACKDDRDRLIINLLFETGVRASELLEIRAKDVDLKNKEIILKNTKYGRQRTVFIGPRSYDILSKMIKSLRPNDKIVNLSYHGLYKRIKSIAKRAGVDVSSIRPHIFRHTFATESLKRGLNLSALQRLLGHSDIKTTQIYLHLLKEDIKKEYEKVFYNGSSSVQIRNPSHEKTSEEKTVETQSAGSQDLLKIKYCPMCGAKVIENAKFCFNCGYPIHQLLANSSLETVGTHT</sequence>